<organism evidence="6 7">
    <name type="scientific">Canna indica</name>
    <name type="common">Indian-shot</name>
    <dbReference type="NCBI Taxonomy" id="4628"/>
    <lineage>
        <taxon>Eukaryota</taxon>
        <taxon>Viridiplantae</taxon>
        <taxon>Streptophyta</taxon>
        <taxon>Embryophyta</taxon>
        <taxon>Tracheophyta</taxon>
        <taxon>Spermatophyta</taxon>
        <taxon>Magnoliopsida</taxon>
        <taxon>Liliopsida</taxon>
        <taxon>Zingiberales</taxon>
        <taxon>Cannaceae</taxon>
        <taxon>Canna</taxon>
    </lineage>
</organism>
<dbReference type="InterPro" id="IPR003653">
    <property type="entry name" value="Peptidase_C48_C"/>
</dbReference>
<sequence>MAPSKNKGDDMILSYHDVVLRRSDLDILRGPCHLNDRLIEFYFAHIASTASSPAALLVPPSISFWLAHCLDPQSHRECVDALRLPDRDLVFFTVNDNLDVSAAEGGSHWSLLVYFRETNEFVHHDSCRGVNRLHAESLFRAVSGFVDGGGGEYPRFVEGFTPQQTNGYDCGLYALAVAKTIYDWYVPRRDGCGNKMDRWFTAMEKEVDADKVAKLRGEILRLILSFMESK</sequence>
<evidence type="ECO:0000313" key="6">
    <source>
        <dbReference type="EMBL" id="WOK96658.1"/>
    </source>
</evidence>
<dbReference type="GO" id="GO:0000338">
    <property type="term" value="P:protein deneddylation"/>
    <property type="evidence" value="ECO:0007669"/>
    <property type="project" value="TreeGrafter"/>
</dbReference>
<dbReference type="InterPro" id="IPR044613">
    <property type="entry name" value="Nep1/2-like"/>
</dbReference>
<evidence type="ECO:0000313" key="7">
    <source>
        <dbReference type="Proteomes" id="UP001327560"/>
    </source>
</evidence>
<comment type="similarity">
    <text evidence="1">Belongs to the peptidase C48 family.</text>
</comment>
<keyword evidence="2 6" id="KW-0645">Protease</keyword>
<evidence type="ECO:0000256" key="1">
    <source>
        <dbReference type="ARBA" id="ARBA00005234"/>
    </source>
</evidence>
<keyword evidence="3" id="KW-0378">Hydrolase</keyword>
<feature type="domain" description="Ubiquitin-like protease family profile" evidence="5">
    <location>
        <begin position="18"/>
        <end position="181"/>
    </location>
</feature>
<reference evidence="6 7" key="1">
    <citation type="submission" date="2023-10" db="EMBL/GenBank/DDBJ databases">
        <title>Chromosome-scale genome assembly provides insights into flower coloration mechanisms of Canna indica.</title>
        <authorList>
            <person name="Li C."/>
        </authorList>
    </citation>
    <scope>NUCLEOTIDE SEQUENCE [LARGE SCALE GENOMIC DNA]</scope>
    <source>
        <tissue evidence="6">Flower</tissue>
    </source>
</reference>
<dbReference type="EMBL" id="CP136891">
    <property type="protein sequence ID" value="WOK96658.1"/>
    <property type="molecule type" value="Genomic_DNA"/>
</dbReference>
<name>A0AAQ3JWG9_9LILI</name>
<dbReference type="PANTHER" id="PTHR46468">
    <property type="entry name" value="SENTRIN-SPECIFIC PROTEASE 8"/>
    <property type="match status" value="1"/>
</dbReference>
<dbReference type="GO" id="GO:0008234">
    <property type="term" value="F:cysteine-type peptidase activity"/>
    <property type="evidence" value="ECO:0007669"/>
    <property type="project" value="UniProtKB-KW"/>
</dbReference>
<dbReference type="GO" id="GO:0006508">
    <property type="term" value="P:proteolysis"/>
    <property type="evidence" value="ECO:0007669"/>
    <property type="project" value="UniProtKB-KW"/>
</dbReference>
<protein>
    <submittedName>
        <fullName evidence="6">NEDD8-specific protease 1</fullName>
    </submittedName>
</protein>
<dbReference type="Proteomes" id="UP001327560">
    <property type="component" value="Chromosome 2"/>
</dbReference>
<gene>
    <name evidence="6" type="ORF">Cni_G05365</name>
</gene>
<dbReference type="Pfam" id="PF02902">
    <property type="entry name" value="Peptidase_C48"/>
    <property type="match status" value="1"/>
</dbReference>
<dbReference type="PROSITE" id="PS50600">
    <property type="entry name" value="ULP_PROTEASE"/>
    <property type="match status" value="1"/>
</dbReference>
<keyword evidence="7" id="KW-1185">Reference proteome</keyword>
<dbReference type="PANTHER" id="PTHR46468:SF1">
    <property type="entry name" value="SENTRIN-SPECIFIC PROTEASE 8"/>
    <property type="match status" value="1"/>
</dbReference>
<evidence type="ECO:0000259" key="5">
    <source>
        <dbReference type="PROSITE" id="PS50600"/>
    </source>
</evidence>
<evidence type="ECO:0000256" key="2">
    <source>
        <dbReference type="ARBA" id="ARBA00022670"/>
    </source>
</evidence>
<keyword evidence="4" id="KW-0788">Thiol protease</keyword>
<evidence type="ECO:0000256" key="3">
    <source>
        <dbReference type="ARBA" id="ARBA00022801"/>
    </source>
</evidence>
<proteinExistence type="inferred from homology"/>
<dbReference type="Gene3D" id="3.40.395.10">
    <property type="entry name" value="Adenoviral Proteinase, Chain A"/>
    <property type="match status" value="1"/>
</dbReference>
<dbReference type="InterPro" id="IPR038765">
    <property type="entry name" value="Papain-like_cys_pep_sf"/>
</dbReference>
<evidence type="ECO:0000256" key="4">
    <source>
        <dbReference type="ARBA" id="ARBA00022807"/>
    </source>
</evidence>
<dbReference type="SUPFAM" id="SSF54001">
    <property type="entry name" value="Cysteine proteinases"/>
    <property type="match status" value="1"/>
</dbReference>
<accession>A0AAQ3JWG9</accession>
<dbReference type="AlphaFoldDB" id="A0AAQ3JWG9"/>
<dbReference type="GO" id="GO:0019784">
    <property type="term" value="F:deNEDDylase activity"/>
    <property type="evidence" value="ECO:0007669"/>
    <property type="project" value="InterPro"/>
</dbReference>